<sequence length="107" mass="11732">MTDEATSPQGPDADESLEGRLEHLHRHLAATAELPVDRDASRWLGEADAIARDVATTDLERSVVDERVGKIETLLAEVDETGHEEADEHLEAARQICVTVQNSDFDA</sequence>
<dbReference type="Proteomes" id="UP000199112">
    <property type="component" value="Unassembled WGS sequence"/>
</dbReference>
<reference evidence="3" key="1">
    <citation type="submission" date="2016-10" db="EMBL/GenBank/DDBJ databases">
        <authorList>
            <person name="Varghese N."/>
            <person name="Submissions S."/>
        </authorList>
    </citation>
    <scope>NUCLEOTIDE SEQUENCE [LARGE SCALE GENOMIC DNA]</scope>
    <source>
        <strain evidence="3">CGMCC 1.8981</strain>
    </source>
</reference>
<dbReference type="RefSeq" id="WP_090506674.1">
    <property type="nucleotide sequence ID" value="NZ_FNWL01000002.1"/>
</dbReference>
<evidence type="ECO:0000259" key="1">
    <source>
        <dbReference type="Pfam" id="PF26479"/>
    </source>
</evidence>
<name>A0A1H6FWS8_9EURY</name>
<accession>A0A1H6FWS8</accession>
<proteinExistence type="predicted"/>
<dbReference type="AlphaFoldDB" id="A0A1H6FWS8"/>
<dbReference type="EMBL" id="FNWL01000002">
    <property type="protein sequence ID" value="SEH14730.1"/>
    <property type="molecule type" value="Genomic_DNA"/>
</dbReference>
<dbReference type="InterPro" id="IPR058465">
    <property type="entry name" value="DUF8152"/>
</dbReference>
<dbReference type="Pfam" id="PF26479">
    <property type="entry name" value="DUF8152"/>
    <property type="match status" value="1"/>
</dbReference>
<dbReference type="OrthoDB" id="204708at2157"/>
<protein>
    <recommendedName>
        <fullName evidence="1">DUF8152 domain-containing protein</fullName>
    </recommendedName>
</protein>
<evidence type="ECO:0000313" key="3">
    <source>
        <dbReference type="Proteomes" id="UP000199112"/>
    </source>
</evidence>
<evidence type="ECO:0000313" key="2">
    <source>
        <dbReference type="EMBL" id="SEH14730.1"/>
    </source>
</evidence>
<keyword evidence="3" id="KW-1185">Reference proteome</keyword>
<organism evidence="2 3">
    <name type="scientific">Natronorubrum sediminis</name>
    <dbReference type="NCBI Taxonomy" id="640943"/>
    <lineage>
        <taxon>Archaea</taxon>
        <taxon>Methanobacteriati</taxon>
        <taxon>Methanobacteriota</taxon>
        <taxon>Stenosarchaea group</taxon>
        <taxon>Halobacteria</taxon>
        <taxon>Halobacteriales</taxon>
        <taxon>Natrialbaceae</taxon>
        <taxon>Natronorubrum</taxon>
    </lineage>
</organism>
<feature type="domain" description="DUF8152" evidence="1">
    <location>
        <begin position="21"/>
        <end position="102"/>
    </location>
</feature>
<gene>
    <name evidence="2" type="ORF">SAMN04487967_1740</name>
</gene>